<evidence type="ECO:0000256" key="6">
    <source>
        <dbReference type="ARBA" id="ARBA00022692"/>
    </source>
</evidence>
<dbReference type="SUPFAM" id="SSF52343">
    <property type="entry name" value="Ferredoxin reductase-like, C-terminal NADP-linked domain"/>
    <property type="match status" value="1"/>
</dbReference>
<feature type="transmembrane region" description="Helical" evidence="13">
    <location>
        <begin position="101"/>
        <end position="121"/>
    </location>
</feature>
<keyword evidence="6 13" id="KW-0812">Transmembrane</keyword>
<dbReference type="PROSITE" id="PS51384">
    <property type="entry name" value="FAD_FR"/>
    <property type="match status" value="1"/>
</dbReference>
<reference evidence="15 16" key="1">
    <citation type="submission" date="2018-10" db="EMBL/GenBank/DDBJ databases">
        <title>Fifty Aureobasidium pullulans genomes reveal a recombining polyextremotolerant generalist.</title>
        <authorList>
            <person name="Gostincar C."/>
            <person name="Turk M."/>
            <person name="Zajc J."/>
            <person name="Gunde-Cimerman N."/>
        </authorList>
    </citation>
    <scope>NUCLEOTIDE SEQUENCE [LARGE SCALE GENOMIC DNA]</scope>
    <source>
        <strain evidence="15 16">EXF-1645</strain>
    </source>
</reference>
<proteinExistence type="inferred from homology"/>
<dbReference type="CDD" id="cd06186">
    <property type="entry name" value="NOX_Duox_like_FAD_NADP"/>
    <property type="match status" value="1"/>
</dbReference>
<comment type="caution">
    <text evidence="15">The sequence shown here is derived from an EMBL/GenBank/DDBJ whole genome shotgun (WGS) entry which is preliminary data.</text>
</comment>
<keyword evidence="8 13" id="KW-1133">Transmembrane helix</keyword>
<feature type="transmembrane region" description="Helical" evidence="13">
    <location>
        <begin position="259"/>
        <end position="277"/>
    </location>
</feature>
<dbReference type="Pfam" id="PF08030">
    <property type="entry name" value="NAD_binding_6"/>
    <property type="match status" value="1"/>
</dbReference>
<evidence type="ECO:0000256" key="9">
    <source>
        <dbReference type="ARBA" id="ARBA00023002"/>
    </source>
</evidence>
<keyword evidence="4" id="KW-0813">Transport</keyword>
<keyword evidence="11 13" id="KW-0472">Membrane</keyword>
<dbReference type="AlphaFoldDB" id="A0A4T0BV34"/>
<evidence type="ECO:0000256" key="10">
    <source>
        <dbReference type="ARBA" id="ARBA00023065"/>
    </source>
</evidence>
<evidence type="ECO:0000256" key="13">
    <source>
        <dbReference type="SAM" id="Phobius"/>
    </source>
</evidence>
<feature type="transmembrane region" description="Helical" evidence="13">
    <location>
        <begin position="297"/>
        <end position="314"/>
    </location>
</feature>
<dbReference type="SFLD" id="SFLDG01168">
    <property type="entry name" value="Ferric_reductase_subgroup_(FRE"/>
    <property type="match status" value="1"/>
</dbReference>
<dbReference type="InterPro" id="IPR017927">
    <property type="entry name" value="FAD-bd_FR_type"/>
</dbReference>
<dbReference type="InterPro" id="IPR013112">
    <property type="entry name" value="FAD-bd_8"/>
</dbReference>
<keyword evidence="9" id="KW-0560">Oxidoreductase</keyword>
<keyword evidence="10" id="KW-0406">Ion transport</keyword>
<evidence type="ECO:0000313" key="15">
    <source>
        <dbReference type="EMBL" id="TIA35552.1"/>
    </source>
</evidence>
<dbReference type="SFLD" id="SFLDS00052">
    <property type="entry name" value="Ferric_Reductase_Domain"/>
    <property type="match status" value="1"/>
</dbReference>
<dbReference type="Gene3D" id="2.40.30.10">
    <property type="entry name" value="Translation factors"/>
    <property type="match status" value="1"/>
</dbReference>
<evidence type="ECO:0000256" key="8">
    <source>
        <dbReference type="ARBA" id="ARBA00022989"/>
    </source>
</evidence>
<gene>
    <name evidence="15" type="ORF">D6C78_06043</name>
</gene>
<protein>
    <recommendedName>
        <fullName evidence="3">ferric-chelate reductase (NADPH)</fullName>
        <ecNumber evidence="3">1.16.1.9</ecNumber>
    </recommendedName>
</protein>
<dbReference type="InterPro" id="IPR051410">
    <property type="entry name" value="Ferric/Cupric_Reductase"/>
</dbReference>
<keyword evidence="5" id="KW-1003">Cell membrane</keyword>
<dbReference type="InterPro" id="IPR017938">
    <property type="entry name" value="Riboflavin_synthase-like_b-brl"/>
</dbReference>
<comment type="subcellular location">
    <subcellularLocation>
        <location evidence="1">Cell membrane</location>
        <topology evidence="1">Multi-pass membrane protein</topology>
    </subcellularLocation>
</comment>
<dbReference type="GO" id="GO:0005886">
    <property type="term" value="C:plasma membrane"/>
    <property type="evidence" value="ECO:0007669"/>
    <property type="project" value="UniProtKB-SubCell"/>
</dbReference>
<evidence type="ECO:0000256" key="3">
    <source>
        <dbReference type="ARBA" id="ARBA00012668"/>
    </source>
</evidence>
<dbReference type="GO" id="GO:0006879">
    <property type="term" value="P:intracellular iron ion homeostasis"/>
    <property type="evidence" value="ECO:0007669"/>
    <property type="project" value="TreeGrafter"/>
</dbReference>
<feature type="transmembrane region" description="Helical" evidence="13">
    <location>
        <begin position="326"/>
        <end position="346"/>
    </location>
</feature>
<organism evidence="15 16">
    <name type="scientific">Aureobasidium pullulans</name>
    <name type="common">Black yeast</name>
    <name type="synonym">Pullularia pullulans</name>
    <dbReference type="NCBI Taxonomy" id="5580"/>
    <lineage>
        <taxon>Eukaryota</taxon>
        <taxon>Fungi</taxon>
        <taxon>Dikarya</taxon>
        <taxon>Ascomycota</taxon>
        <taxon>Pezizomycotina</taxon>
        <taxon>Dothideomycetes</taxon>
        <taxon>Dothideomycetidae</taxon>
        <taxon>Dothideales</taxon>
        <taxon>Saccotheciaceae</taxon>
        <taxon>Aureobasidium</taxon>
    </lineage>
</organism>
<dbReference type="Proteomes" id="UP000308724">
    <property type="component" value="Unassembled WGS sequence"/>
</dbReference>
<evidence type="ECO:0000256" key="12">
    <source>
        <dbReference type="ARBA" id="ARBA00048483"/>
    </source>
</evidence>
<evidence type="ECO:0000256" key="7">
    <source>
        <dbReference type="ARBA" id="ARBA00022982"/>
    </source>
</evidence>
<dbReference type="EC" id="1.16.1.9" evidence="3"/>
<dbReference type="SUPFAM" id="SSF63380">
    <property type="entry name" value="Riboflavin synthase domain-like"/>
    <property type="match status" value="1"/>
</dbReference>
<dbReference type="EMBL" id="QZBZ01000127">
    <property type="protein sequence ID" value="TIA35552.1"/>
    <property type="molecule type" value="Genomic_DNA"/>
</dbReference>
<keyword evidence="7" id="KW-0249">Electron transport</keyword>
<evidence type="ECO:0000256" key="11">
    <source>
        <dbReference type="ARBA" id="ARBA00023136"/>
    </source>
</evidence>
<evidence type="ECO:0000256" key="2">
    <source>
        <dbReference type="ARBA" id="ARBA00006278"/>
    </source>
</evidence>
<dbReference type="InterPro" id="IPR013130">
    <property type="entry name" value="Fe3_Rdtase_TM_dom"/>
</dbReference>
<accession>A0A4T0BV34</accession>
<feature type="transmembrane region" description="Helical" evidence="13">
    <location>
        <begin position="189"/>
        <end position="209"/>
    </location>
</feature>
<evidence type="ECO:0000256" key="5">
    <source>
        <dbReference type="ARBA" id="ARBA00022475"/>
    </source>
</evidence>
<evidence type="ECO:0000313" key="16">
    <source>
        <dbReference type="Proteomes" id="UP000308724"/>
    </source>
</evidence>
<evidence type="ECO:0000256" key="4">
    <source>
        <dbReference type="ARBA" id="ARBA00022448"/>
    </source>
</evidence>
<evidence type="ECO:0000256" key="1">
    <source>
        <dbReference type="ARBA" id="ARBA00004651"/>
    </source>
</evidence>
<dbReference type="GO" id="GO:0052851">
    <property type="term" value="F:ferric-chelate reductase (NADPH) activity"/>
    <property type="evidence" value="ECO:0007669"/>
    <property type="project" value="UniProtKB-EC"/>
</dbReference>
<dbReference type="GO" id="GO:0006826">
    <property type="term" value="P:iron ion transport"/>
    <property type="evidence" value="ECO:0007669"/>
    <property type="project" value="TreeGrafter"/>
</dbReference>
<comment type="similarity">
    <text evidence="2">Belongs to the ferric reductase (FRE) family.</text>
</comment>
<dbReference type="Pfam" id="PF08022">
    <property type="entry name" value="FAD_binding_8"/>
    <property type="match status" value="1"/>
</dbReference>
<dbReference type="GO" id="GO:0015677">
    <property type="term" value="P:copper ion import"/>
    <property type="evidence" value="ECO:0007669"/>
    <property type="project" value="TreeGrafter"/>
</dbReference>
<sequence length="654" mass="73451">MPFQLQPRYRSYGAGHLFHSSRSNKSHSTSTPWSGSLQFSEHSLLHLLLISEPSHEIVNMSSINTPLLFAVLATAVSAYSPSMTPEQKALLYDSYYQNHRIQWYLGYVWAATVAAIFTYRITVTGLRYVRTLACLENEKQHYFVNPHPGWAALRRNIIDAPLFRRRHNREFKLSAAASMGTLPGRLQTMYLVGYLAMNIAFCVVSIHWGGGNVATEIRNRTGVLSVMNMLPLFLLAGRNNPLIKLLDISFDTYNLMHRWIGRIVVLEAVAHTAAWMASKIMAVGWNIIGKAMASSQLILTGTIATSAFIMLLLHSPSVVRHAFYETFLHVHIVLAIIAIVTVWIHLKTLPQQVLILGVIVIWVFERTARVAILIRHNVGRGGTKAEVEALAGEAIRVTLRMARPWKFRAGQHLYLYLPSVGMWTSHPFTIAWSQEEQDLTSEKLPTDTLDVLARRKTTMSLIIRRRTGFTDSLWKKAENAPDGRFFTNALVEGPYGAADSYESYGHVMLFAAGVGITHAVPHARQLVGGYANNTCATRKVVLVWILQSPEHLEWIRPWMTEILAMEKRRDCLRILLFVTRPKSTKEIHSPSASVQMFPGKPDVGALISAEQAKQVGAMAVSVCGTGGLGDDVRRAVRERCEKTTIDFYEESFTW</sequence>
<dbReference type="InterPro" id="IPR039261">
    <property type="entry name" value="FNR_nucleotide-bd"/>
</dbReference>
<feature type="domain" description="FAD-binding FR-type" evidence="14">
    <location>
        <begin position="377"/>
        <end position="501"/>
    </location>
</feature>
<comment type="catalytic activity">
    <reaction evidence="12">
        <text>2 a Fe(II)-siderophore + NADP(+) + H(+) = 2 a Fe(III)-siderophore + NADPH</text>
        <dbReference type="Rhea" id="RHEA:28795"/>
        <dbReference type="Rhea" id="RHEA-COMP:11342"/>
        <dbReference type="Rhea" id="RHEA-COMP:11344"/>
        <dbReference type="ChEBI" id="CHEBI:15378"/>
        <dbReference type="ChEBI" id="CHEBI:29033"/>
        <dbReference type="ChEBI" id="CHEBI:29034"/>
        <dbReference type="ChEBI" id="CHEBI:57783"/>
        <dbReference type="ChEBI" id="CHEBI:58349"/>
        <dbReference type="EC" id="1.16.1.9"/>
    </reaction>
</comment>
<dbReference type="Pfam" id="PF01794">
    <property type="entry name" value="Ferric_reduct"/>
    <property type="match status" value="1"/>
</dbReference>
<name>A0A4T0BV34_AURPU</name>
<dbReference type="PANTHER" id="PTHR32361:SF24">
    <property type="entry name" value="REDUCTASE, PUTATIVE (AFU_ORTHOLOGUE AFUA_3G10820)-RELATED"/>
    <property type="match status" value="1"/>
</dbReference>
<dbReference type="Gene3D" id="3.40.50.80">
    <property type="entry name" value="Nucleotide-binding domain of ferredoxin-NADP reductase (FNR) module"/>
    <property type="match status" value="1"/>
</dbReference>
<dbReference type="InterPro" id="IPR013121">
    <property type="entry name" value="Fe_red_NAD-bd_6"/>
</dbReference>
<evidence type="ECO:0000259" key="14">
    <source>
        <dbReference type="PROSITE" id="PS51384"/>
    </source>
</evidence>
<dbReference type="PANTHER" id="PTHR32361">
    <property type="entry name" value="FERRIC/CUPRIC REDUCTASE TRANSMEMBRANE COMPONENT"/>
    <property type="match status" value="1"/>
</dbReference>